<feature type="region of interest" description="Disordered" evidence="1">
    <location>
        <begin position="181"/>
        <end position="210"/>
    </location>
</feature>
<dbReference type="EMBL" id="BAABAF010000007">
    <property type="protein sequence ID" value="GAA3768020.1"/>
    <property type="molecule type" value="Genomic_DNA"/>
</dbReference>
<evidence type="ECO:0000256" key="1">
    <source>
        <dbReference type="SAM" id="MobiDB-lite"/>
    </source>
</evidence>
<proteinExistence type="predicted"/>
<feature type="domain" description="Transcription regulator PadR N-terminal" evidence="2">
    <location>
        <begin position="7"/>
        <end position="77"/>
    </location>
</feature>
<dbReference type="PANTHER" id="PTHR43252:SF6">
    <property type="entry name" value="NEGATIVE TRANSCRIPTION REGULATOR PADR"/>
    <property type="match status" value="1"/>
</dbReference>
<dbReference type="InterPro" id="IPR018309">
    <property type="entry name" value="Tscrpt_reg_PadR_C"/>
</dbReference>
<dbReference type="PANTHER" id="PTHR43252">
    <property type="entry name" value="TRANSCRIPTIONAL REGULATOR YQJI"/>
    <property type="match status" value="1"/>
</dbReference>
<dbReference type="Gene3D" id="6.10.140.190">
    <property type="match status" value="1"/>
</dbReference>
<keyword evidence="5" id="KW-1185">Reference proteome</keyword>
<dbReference type="Proteomes" id="UP001500540">
    <property type="component" value="Unassembled WGS sequence"/>
</dbReference>
<dbReference type="SUPFAM" id="SSF46785">
    <property type="entry name" value="Winged helix' DNA-binding domain"/>
    <property type="match status" value="1"/>
</dbReference>
<organism evidence="4 5">
    <name type="scientific">Microbacterium kribbense</name>
    <dbReference type="NCBI Taxonomy" id="433645"/>
    <lineage>
        <taxon>Bacteria</taxon>
        <taxon>Bacillati</taxon>
        <taxon>Actinomycetota</taxon>
        <taxon>Actinomycetes</taxon>
        <taxon>Micrococcales</taxon>
        <taxon>Microbacteriaceae</taxon>
        <taxon>Microbacterium</taxon>
    </lineage>
</organism>
<evidence type="ECO:0000313" key="5">
    <source>
        <dbReference type="Proteomes" id="UP001500540"/>
    </source>
</evidence>
<dbReference type="RefSeq" id="WP_344783236.1">
    <property type="nucleotide sequence ID" value="NZ_BAABAF010000007.1"/>
</dbReference>
<feature type="domain" description="Transcription regulator PadR C-terminal" evidence="3">
    <location>
        <begin position="90"/>
        <end position="170"/>
    </location>
</feature>
<evidence type="ECO:0000259" key="3">
    <source>
        <dbReference type="Pfam" id="PF10400"/>
    </source>
</evidence>
<dbReference type="InterPro" id="IPR036390">
    <property type="entry name" value="WH_DNA-bd_sf"/>
</dbReference>
<dbReference type="Gene3D" id="1.10.10.10">
    <property type="entry name" value="Winged helix-like DNA-binding domain superfamily/Winged helix DNA-binding domain"/>
    <property type="match status" value="1"/>
</dbReference>
<name>A0ABP7GJE7_9MICO</name>
<evidence type="ECO:0000259" key="2">
    <source>
        <dbReference type="Pfam" id="PF03551"/>
    </source>
</evidence>
<dbReference type="InterPro" id="IPR036388">
    <property type="entry name" value="WH-like_DNA-bd_sf"/>
</dbReference>
<reference evidence="5" key="1">
    <citation type="journal article" date="2019" name="Int. J. Syst. Evol. Microbiol.">
        <title>The Global Catalogue of Microorganisms (GCM) 10K type strain sequencing project: providing services to taxonomists for standard genome sequencing and annotation.</title>
        <authorList>
            <consortium name="The Broad Institute Genomics Platform"/>
            <consortium name="The Broad Institute Genome Sequencing Center for Infectious Disease"/>
            <person name="Wu L."/>
            <person name="Ma J."/>
        </authorList>
    </citation>
    <scope>NUCLEOTIDE SEQUENCE [LARGE SCALE GENOMIC DNA]</scope>
    <source>
        <strain evidence="5">JCM 16950</strain>
    </source>
</reference>
<dbReference type="Pfam" id="PF03551">
    <property type="entry name" value="PadR"/>
    <property type="match status" value="1"/>
</dbReference>
<dbReference type="InterPro" id="IPR005149">
    <property type="entry name" value="Tscrpt_reg_PadR_N"/>
</dbReference>
<evidence type="ECO:0000313" key="4">
    <source>
        <dbReference type="EMBL" id="GAA3768020.1"/>
    </source>
</evidence>
<protein>
    <submittedName>
        <fullName evidence="4">Helix-turn-helix transcriptional regulator</fullName>
    </submittedName>
</protein>
<dbReference type="Pfam" id="PF10400">
    <property type="entry name" value="Vir_act_alpha_C"/>
    <property type="match status" value="1"/>
</dbReference>
<sequence>MSVRLSLLAILEQGPCYGYQLRHEFDRRTGSTWPLNVGQIYNTLERLERDGLVTRGETDEQGHVFFEITDAGSAEVRAWLDSPVQRGQGTRDELAIKLALAATLPGVDVTAVIQSQRRASLAQLQELNRAKYAGADPDGPEELAWSLVVDSMIFAAEAEARWLDHTEQRLALHPRHALALELSTERPKRGRPAAPTAEHAPRVDTTGTPR</sequence>
<comment type="caution">
    <text evidence="4">The sequence shown here is derived from an EMBL/GenBank/DDBJ whole genome shotgun (WGS) entry which is preliminary data.</text>
</comment>
<gene>
    <name evidence="4" type="ORF">GCM10022240_20550</name>
</gene>
<accession>A0ABP7GJE7</accession>